<dbReference type="KEGG" id="aas:Aasi_1618"/>
<keyword evidence="3" id="KW-1185">Reference proteome</keyword>
<evidence type="ECO:0000313" key="3">
    <source>
        <dbReference type="Proteomes" id="UP000001227"/>
    </source>
</evidence>
<proteinExistence type="predicted"/>
<dbReference type="AlphaFoldDB" id="C3L4L4"/>
<accession>C3L4L4</accession>
<protein>
    <submittedName>
        <fullName evidence="2">Uncharacterized protein</fullName>
    </submittedName>
</protein>
<dbReference type="HOGENOM" id="CLU_3179400_0_0_10"/>
<dbReference type="Proteomes" id="UP000001227">
    <property type="component" value="Chromosome"/>
</dbReference>
<organism evidence="2 3">
    <name type="scientific">Amoebophilus asiaticus (strain 5a2)</name>
    <dbReference type="NCBI Taxonomy" id="452471"/>
    <lineage>
        <taxon>Bacteria</taxon>
        <taxon>Pseudomonadati</taxon>
        <taxon>Bacteroidota</taxon>
        <taxon>Cytophagia</taxon>
        <taxon>Cytophagales</taxon>
        <taxon>Amoebophilaceae</taxon>
        <taxon>Candidatus Amoebophilus</taxon>
    </lineage>
</organism>
<feature type="region of interest" description="Disordered" evidence="1">
    <location>
        <begin position="1"/>
        <end position="31"/>
    </location>
</feature>
<dbReference type="EMBL" id="CP001102">
    <property type="protein sequence ID" value="ACP20932.1"/>
    <property type="molecule type" value="Genomic_DNA"/>
</dbReference>
<reference evidence="2 3" key="1">
    <citation type="journal article" date="2010" name="J. Bacteriol.">
        <title>The genome of the amoeba symbiont 'Candidatus Amoebophilus asiaticus' reveals common mechanisms for host cell interaction among amoeba-associated bacteria.</title>
        <authorList>
            <person name="Schmitz-Esser S."/>
            <person name="Tischler P."/>
            <person name="Arnold R."/>
            <person name="Montanaro J."/>
            <person name="Wagner M."/>
            <person name="Rattei T."/>
            <person name="Horn M."/>
        </authorList>
    </citation>
    <scope>NUCLEOTIDE SEQUENCE [LARGE SCALE GENOMIC DNA]</scope>
    <source>
        <strain evidence="2 3">5a2</strain>
    </source>
</reference>
<sequence>MAGFEPTASRTLNECANRTAPHPEGSDKGNKNMKILYTNFQFYVAP</sequence>
<name>C3L4L4_AMOA5</name>
<evidence type="ECO:0000256" key="1">
    <source>
        <dbReference type="SAM" id="MobiDB-lite"/>
    </source>
</evidence>
<gene>
    <name evidence="2" type="ordered locus">Aasi_1618</name>
</gene>
<evidence type="ECO:0000313" key="2">
    <source>
        <dbReference type="EMBL" id="ACP20932.1"/>
    </source>
</evidence>